<proteinExistence type="inferred from homology"/>
<comment type="similarity">
    <text evidence="1 3 5">Belongs to the GrpE family.</text>
</comment>
<comment type="subunit">
    <text evidence="3">Homodimer.</text>
</comment>
<gene>
    <name evidence="3 8" type="primary">grpE</name>
    <name evidence="8" type="ORF">K0504_10225</name>
</gene>
<dbReference type="NCBIfam" id="NF010737">
    <property type="entry name" value="PRK14139.1"/>
    <property type="match status" value="1"/>
</dbReference>
<comment type="caution">
    <text evidence="8">The sequence shown here is derived from an EMBL/GenBank/DDBJ whole genome shotgun (WGS) entry which is preliminary data.</text>
</comment>
<dbReference type="PANTHER" id="PTHR21237:SF23">
    <property type="entry name" value="GRPE PROTEIN HOMOLOG, MITOCHONDRIAL"/>
    <property type="match status" value="1"/>
</dbReference>
<evidence type="ECO:0000256" key="4">
    <source>
        <dbReference type="RuleBase" id="RU000639"/>
    </source>
</evidence>
<dbReference type="Proteomes" id="UP001166251">
    <property type="component" value="Unassembled WGS sequence"/>
</dbReference>
<evidence type="ECO:0000256" key="1">
    <source>
        <dbReference type="ARBA" id="ARBA00009054"/>
    </source>
</evidence>
<dbReference type="SUPFAM" id="SSF51064">
    <property type="entry name" value="Head domain of nucleotide exchange factor GrpE"/>
    <property type="match status" value="1"/>
</dbReference>
<dbReference type="InterPro" id="IPR013805">
    <property type="entry name" value="GrpE_CC"/>
</dbReference>
<dbReference type="SUPFAM" id="SSF58014">
    <property type="entry name" value="Coiled-coil domain of nucleotide exchange factor GrpE"/>
    <property type="match status" value="1"/>
</dbReference>
<reference evidence="8" key="1">
    <citation type="submission" date="2021-07" db="EMBL/GenBank/DDBJ databases">
        <title>Neiella marina sp. nov., isolated from the intestinal content of sea cucumber Apostichopus japonicus.</title>
        <authorList>
            <person name="Bai X."/>
        </authorList>
    </citation>
    <scope>NUCLEOTIDE SEQUENCE</scope>
    <source>
        <strain evidence="8">126</strain>
    </source>
</reference>
<dbReference type="EMBL" id="JAHZSS010000011">
    <property type="protein sequence ID" value="MBW8191414.1"/>
    <property type="molecule type" value="Genomic_DNA"/>
</dbReference>
<keyword evidence="3" id="KW-0963">Cytoplasm</keyword>
<dbReference type="HAMAP" id="MF_01151">
    <property type="entry name" value="GrpE"/>
    <property type="match status" value="1"/>
</dbReference>
<protein>
    <recommendedName>
        <fullName evidence="3 4">Protein GrpE</fullName>
    </recommendedName>
    <alternativeName>
        <fullName evidence="3">HSP-70 cofactor</fullName>
    </alternativeName>
</protein>
<name>A0ABS7EGS6_9GAMM</name>
<comment type="subcellular location">
    <subcellularLocation>
        <location evidence="3">Cytoplasm</location>
    </subcellularLocation>
</comment>
<organism evidence="8 9">
    <name type="scientific">Neiella holothuriorum</name>
    <dbReference type="NCBI Taxonomy" id="2870530"/>
    <lineage>
        <taxon>Bacteria</taxon>
        <taxon>Pseudomonadati</taxon>
        <taxon>Pseudomonadota</taxon>
        <taxon>Gammaproteobacteria</taxon>
        <taxon>Alteromonadales</taxon>
        <taxon>Echinimonadaceae</taxon>
        <taxon>Neiella</taxon>
    </lineage>
</organism>
<dbReference type="InterPro" id="IPR009012">
    <property type="entry name" value="GrpE_head"/>
</dbReference>
<dbReference type="NCBIfam" id="NF010738">
    <property type="entry name" value="PRK14140.1"/>
    <property type="match status" value="1"/>
</dbReference>
<dbReference type="PROSITE" id="PS01071">
    <property type="entry name" value="GRPE"/>
    <property type="match status" value="1"/>
</dbReference>
<keyword evidence="3 4" id="KW-0346">Stress response</keyword>
<evidence type="ECO:0000256" key="3">
    <source>
        <dbReference type="HAMAP-Rule" id="MF_01151"/>
    </source>
</evidence>
<evidence type="ECO:0000313" key="8">
    <source>
        <dbReference type="EMBL" id="MBW8191414.1"/>
    </source>
</evidence>
<dbReference type="InterPro" id="IPR000740">
    <property type="entry name" value="GrpE"/>
</dbReference>
<evidence type="ECO:0000256" key="6">
    <source>
        <dbReference type="SAM" id="Coils"/>
    </source>
</evidence>
<comment type="function">
    <text evidence="3 4">Participates actively in the response to hyperosmotic and heat shock by preventing the aggregation of stress-denatured proteins, in association with DnaK and GrpE. It is the nucleotide exchange factor for DnaK and may function as a thermosensor. Unfolded proteins bind initially to DnaJ; upon interaction with the DnaJ-bound protein, DnaK hydrolyzes its bound ATP, resulting in the formation of a stable complex. GrpE releases ADP from DnaK; ATP binding to DnaK triggers the release of the substrate protein, thus completing the reaction cycle. Several rounds of ATP-dependent interactions between DnaJ, DnaK and GrpE are required for fully efficient folding.</text>
</comment>
<evidence type="ECO:0000256" key="5">
    <source>
        <dbReference type="RuleBase" id="RU004478"/>
    </source>
</evidence>
<feature type="compositionally biased region" description="Basic and acidic residues" evidence="7">
    <location>
        <begin position="1"/>
        <end position="12"/>
    </location>
</feature>
<evidence type="ECO:0000313" key="9">
    <source>
        <dbReference type="Proteomes" id="UP001166251"/>
    </source>
</evidence>
<dbReference type="Gene3D" id="3.90.20.20">
    <property type="match status" value="1"/>
</dbReference>
<dbReference type="Gene3D" id="2.30.22.10">
    <property type="entry name" value="Head domain of nucleotide exchange factor GrpE"/>
    <property type="match status" value="1"/>
</dbReference>
<feature type="coiled-coil region" evidence="6">
    <location>
        <begin position="40"/>
        <end position="81"/>
    </location>
</feature>
<dbReference type="PANTHER" id="PTHR21237">
    <property type="entry name" value="GRPE PROTEIN"/>
    <property type="match status" value="1"/>
</dbReference>
<feature type="region of interest" description="Disordered" evidence="7">
    <location>
        <begin position="1"/>
        <end position="40"/>
    </location>
</feature>
<evidence type="ECO:0000256" key="7">
    <source>
        <dbReference type="SAM" id="MobiDB-lite"/>
    </source>
</evidence>
<dbReference type="RefSeq" id="WP_220104097.1">
    <property type="nucleotide sequence ID" value="NZ_JAHZSS010000011.1"/>
</dbReference>
<feature type="compositionally biased region" description="Acidic residues" evidence="7">
    <location>
        <begin position="26"/>
        <end position="40"/>
    </location>
</feature>
<keyword evidence="9" id="KW-1185">Reference proteome</keyword>
<keyword evidence="6" id="KW-0175">Coiled coil</keyword>
<keyword evidence="2 3" id="KW-0143">Chaperone</keyword>
<dbReference type="Pfam" id="PF01025">
    <property type="entry name" value="GrpE"/>
    <property type="match status" value="1"/>
</dbReference>
<evidence type="ECO:0000256" key="2">
    <source>
        <dbReference type="ARBA" id="ARBA00023186"/>
    </source>
</evidence>
<dbReference type="CDD" id="cd00446">
    <property type="entry name" value="GrpE"/>
    <property type="match status" value="1"/>
</dbReference>
<accession>A0ABS7EGS6</accession>
<sequence length="203" mass="22282">MADQEQTPKPEQEQAELEQTNQEETTQAEDVEQPAEEQVVDEAAERIAALEKELAAAKATIAQQQDSVVRAAAEAENVRRRAALDVEKAHKFALEKFVNELLPVMDNMERALLVADRSQEALAPMIEGVEMTLNSFVDGVSKFGVDVVDPQGETFNPELHQAMSMQENAELAPNTVMAVMQKGYTLNGRLLRAAMVMVSKAAS</sequence>
<dbReference type="PRINTS" id="PR00773">
    <property type="entry name" value="GRPEPROTEIN"/>
</dbReference>
<dbReference type="NCBIfam" id="NF010748">
    <property type="entry name" value="PRK14150.1"/>
    <property type="match status" value="1"/>
</dbReference>